<dbReference type="KEGG" id="woc:BA177_08145"/>
<keyword evidence="1" id="KW-0472">Membrane</keyword>
<sequence>MANSLLREHTELTRPLFIFLLAAPSLLGIGTLFAYRRFLQQTDELQRKIQTDAAGVALAAYLLLATGHTLLESAGHQAPQTMDLFTPVVLIWSAAQIYGAWRYR</sequence>
<feature type="transmembrane region" description="Helical" evidence="1">
    <location>
        <begin position="84"/>
        <end position="101"/>
    </location>
</feature>
<organism evidence="2 3">
    <name type="scientific">Woeseia oceani</name>
    <dbReference type="NCBI Taxonomy" id="1548547"/>
    <lineage>
        <taxon>Bacteria</taxon>
        <taxon>Pseudomonadati</taxon>
        <taxon>Pseudomonadota</taxon>
        <taxon>Gammaproteobacteria</taxon>
        <taxon>Woeseiales</taxon>
        <taxon>Woeseiaceae</taxon>
        <taxon>Woeseia</taxon>
    </lineage>
</organism>
<keyword evidence="1" id="KW-1133">Transmembrane helix</keyword>
<dbReference type="Proteomes" id="UP000092695">
    <property type="component" value="Chromosome"/>
</dbReference>
<evidence type="ECO:0000313" key="2">
    <source>
        <dbReference type="EMBL" id="ANO51178.1"/>
    </source>
</evidence>
<evidence type="ECO:0000256" key="1">
    <source>
        <dbReference type="SAM" id="Phobius"/>
    </source>
</evidence>
<proteinExistence type="predicted"/>
<keyword evidence="1" id="KW-0812">Transmembrane</keyword>
<evidence type="ECO:0000313" key="3">
    <source>
        <dbReference type="Proteomes" id="UP000092695"/>
    </source>
</evidence>
<protein>
    <submittedName>
        <fullName evidence="2">Uncharacterized protein</fullName>
    </submittedName>
</protein>
<reference evidence="2 3" key="1">
    <citation type="submission" date="2016-06" db="EMBL/GenBank/DDBJ databases">
        <title>Complete genome sequence of a deep-branching marine Gamma Proteobacterium Woeseia oceani type strain XK5.</title>
        <authorList>
            <person name="Mu D."/>
            <person name="Du Z."/>
        </authorList>
    </citation>
    <scope>NUCLEOTIDE SEQUENCE [LARGE SCALE GENOMIC DNA]</scope>
    <source>
        <strain evidence="2 3">XK5</strain>
    </source>
</reference>
<feature type="transmembrane region" description="Helical" evidence="1">
    <location>
        <begin position="56"/>
        <end position="78"/>
    </location>
</feature>
<dbReference type="AlphaFoldDB" id="A0A193LFD7"/>
<dbReference type="EMBL" id="CP016268">
    <property type="protein sequence ID" value="ANO51178.1"/>
    <property type="molecule type" value="Genomic_DNA"/>
</dbReference>
<accession>A0A193LFD7</accession>
<gene>
    <name evidence="2" type="ORF">BA177_08145</name>
</gene>
<feature type="transmembrane region" description="Helical" evidence="1">
    <location>
        <begin position="16"/>
        <end position="35"/>
    </location>
</feature>
<name>A0A193LFD7_9GAMM</name>
<keyword evidence="3" id="KW-1185">Reference proteome</keyword>